<dbReference type="CDD" id="cd05269">
    <property type="entry name" value="TMR_SDR_a"/>
    <property type="match status" value="1"/>
</dbReference>
<comment type="caution">
    <text evidence="3">The sequence shown here is derived from an EMBL/GenBank/DDBJ whole genome shotgun (WGS) entry which is preliminary data.</text>
</comment>
<feature type="domain" description="NAD(P)-binding" evidence="2">
    <location>
        <begin position="25"/>
        <end position="197"/>
    </location>
</feature>
<dbReference type="RefSeq" id="WP_203706787.1">
    <property type="nucleotide sequence ID" value="NZ_BAAALU010000008.1"/>
</dbReference>
<dbReference type="SUPFAM" id="SSF51735">
    <property type="entry name" value="NAD(P)-binding Rossmann-fold domains"/>
    <property type="match status" value="1"/>
</dbReference>
<reference evidence="3 4" key="1">
    <citation type="submission" date="2021-01" db="EMBL/GenBank/DDBJ databases">
        <title>Whole genome shotgun sequence of Asanoa iriomotensis NBRC 100142.</title>
        <authorList>
            <person name="Komaki H."/>
            <person name="Tamura T."/>
        </authorList>
    </citation>
    <scope>NUCLEOTIDE SEQUENCE [LARGE SCALE GENOMIC DNA]</scope>
    <source>
        <strain evidence="3 4">NBRC 100142</strain>
    </source>
</reference>
<dbReference type="Pfam" id="PF13460">
    <property type="entry name" value="NAD_binding_10"/>
    <property type="match status" value="1"/>
</dbReference>
<evidence type="ECO:0000313" key="4">
    <source>
        <dbReference type="Proteomes" id="UP000624325"/>
    </source>
</evidence>
<organism evidence="3 4">
    <name type="scientific">Asanoa iriomotensis</name>
    <dbReference type="NCBI Taxonomy" id="234613"/>
    <lineage>
        <taxon>Bacteria</taxon>
        <taxon>Bacillati</taxon>
        <taxon>Actinomycetota</taxon>
        <taxon>Actinomycetes</taxon>
        <taxon>Micromonosporales</taxon>
        <taxon>Micromonosporaceae</taxon>
        <taxon>Asanoa</taxon>
    </lineage>
</organism>
<feature type="region of interest" description="Disordered" evidence="1">
    <location>
        <begin position="1"/>
        <end position="23"/>
    </location>
</feature>
<dbReference type="Gene3D" id="3.90.25.10">
    <property type="entry name" value="UDP-galactose 4-epimerase, domain 1"/>
    <property type="match status" value="1"/>
</dbReference>
<evidence type="ECO:0000256" key="1">
    <source>
        <dbReference type="SAM" id="MobiDB-lite"/>
    </source>
</evidence>
<dbReference type="InterPro" id="IPR052718">
    <property type="entry name" value="NmrA-type_oxidoreductase"/>
</dbReference>
<evidence type="ECO:0000313" key="3">
    <source>
        <dbReference type="EMBL" id="GIF59967.1"/>
    </source>
</evidence>
<dbReference type="Gene3D" id="3.40.50.720">
    <property type="entry name" value="NAD(P)-binding Rossmann-like Domain"/>
    <property type="match status" value="1"/>
</dbReference>
<dbReference type="PANTHER" id="PTHR47129:SF1">
    <property type="entry name" value="NMRA-LIKE DOMAIN-CONTAINING PROTEIN"/>
    <property type="match status" value="1"/>
</dbReference>
<evidence type="ECO:0000259" key="2">
    <source>
        <dbReference type="Pfam" id="PF13460"/>
    </source>
</evidence>
<dbReference type="InterPro" id="IPR036291">
    <property type="entry name" value="NAD(P)-bd_dom_sf"/>
</dbReference>
<sequence length="300" mass="31404">MTSHTPARAAGQSQAPGPGVLAVTGSTGGLGSRVAARLADAGRPQRLVVRTADRAPRLPGATVVEAEYGDADAARAALSGVDTLFMVSAAEEADRVTKHLTFIDAAITAGVKHLVYTSFVGAAPDSTFTLARHHYATEQHVHASGISHTILRDNLYLDFLPNLAVDGVIRGPAGEGRLAGVARDDVADVAVAVLGEPGRHAGETYDLTGPFAITLEEAAATMTAVFNRAVRYEPETVEQAYASRAGYGAPAWQVDGWVSTYTAIARGDLAEVSDCVERIAGHPPIDFAEVLRRRDPAAEV</sequence>
<accession>A0ABQ4CB28</accession>
<feature type="compositionally biased region" description="Polar residues" evidence="1">
    <location>
        <begin position="1"/>
        <end position="15"/>
    </location>
</feature>
<dbReference type="EMBL" id="BONC01000057">
    <property type="protein sequence ID" value="GIF59967.1"/>
    <property type="molecule type" value="Genomic_DNA"/>
</dbReference>
<keyword evidence="4" id="KW-1185">Reference proteome</keyword>
<dbReference type="PANTHER" id="PTHR47129">
    <property type="entry name" value="QUINONE OXIDOREDUCTASE 2"/>
    <property type="match status" value="1"/>
</dbReference>
<dbReference type="Proteomes" id="UP000624325">
    <property type="component" value="Unassembled WGS sequence"/>
</dbReference>
<dbReference type="InterPro" id="IPR016040">
    <property type="entry name" value="NAD(P)-bd_dom"/>
</dbReference>
<name>A0ABQ4CB28_9ACTN</name>
<gene>
    <name evidence="3" type="ORF">Air01nite_60620</name>
</gene>
<protein>
    <submittedName>
        <fullName evidence="3">NAD(P)-dependent oxidoreductase</fullName>
    </submittedName>
</protein>
<proteinExistence type="predicted"/>